<feature type="transmembrane region" description="Helical" evidence="8">
    <location>
        <begin position="88"/>
        <end position="106"/>
    </location>
</feature>
<dbReference type="EMBL" id="JAUMKJ010000031">
    <property type="protein sequence ID" value="MDO3679800.1"/>
    <property type="molecule type" value="Genomic_DNA"/>
</dbReference>
<feature type="transmembrane region" description="Helical" evidence="8">
    <location>
        <begin position="145"/>
        <end position="167"/>
    </location>
</feature>
<keyword evidence="3" id="KW-0813">Transport</keyword>
<proteinExistence type="inferred from homology"/>
<evidence type="ECO:0000256" key="3">
    <source>
        <dbReference type="ARBA" id="ARBA00022448"/>
    </source>
</evidence>
<dbReference type="PANTHER" id="PTHR34975">
    <property type="entry name" value="SPORE GERMINATION PROTEIN A2"/>
    <property type="match status" value="1"/>
</dbReference>
<evidence type="ECO:0000313" key="9">
    <source>
        <dbReference type="EMBL" id="MDO3679800.1"/>
    </source>
</evidence>
<dbReference type="InterPro" id="IPR004761">
    <property type="entry name" value="Spore_GerAB"/>
</dbReference>
<evidence type="ECO:0000256" key="8">
    <source>
        <dbReference type="SAM" id="Phobius"/>
    </source>
</evidence>
<organism evidence="9 10">
    <name type="scientific">Paenibacillus ehimensis</name>
    <dbReference type="NCBI Taxonomy" id="79264"/>
    <lineage>
        <taxon>Bacteria</taxon>
        <taxon>Bacillati</taxon>
        <taxon>Bacillota</taxon>
        <taxon>Bacilli</taxon>
        <taxon>Bacillales</taxon>
        <taxon>Paenibacillaceae</taxon>
        <taxon>Paenibacillus</taxon>
    </lineage>
</organism>
<protein>
    <submittedName>
        <fullName evidence="9">Endospore germination permease</fullName>
    </submittedName>
</protein>
<keyword evidence="5 8" id="KW-0812">Transmembrane</keyword>
<comment type="similarity">
    <text evidence="2">Belongs to the amino acid-polyamine-organocation (APC) superfamily. Spore germination protein (SGP) (TC 2.A.3.9) family.</text>
</comment>
<evidence type="ECO:0000256" key="6">
    <source>
        <dbReference type="ARBA" id="ARBA00022989"/>
    </source>
</evidence>
<dbReference type="NCBIfam" id="TIGR00912">
    <property type="entry name" value="2A0309"/>
    <property type="match status" value="1"/>
</dbReference>
<evidence type="ECO:0000256" key="1">
    <source>
        <dbReference type="ARBA" id="ARBA00004141"/>
    </source>
</evidence>
<feature type="transmembrane region" description="Helical" evidence="8">
    <location>
        <begin position="276"/>
        <end position="297"/>
    </location>
</feature>
<dbReference type="Proteomes" id="UP001168883">
    <property type="component" value="Unassembled WGS sequence"/>
</dbReference>
<evidence type="ECO:0000256" key="5">
    <source>
        <dbReference type="ARBA" id="ARBA00022692"/>
    </source>
</evidence>
<feature type="transmembrane region" description="Helical" evidence="8">
    <location>
        <begin position="118"/>
        <end position="138"/>
    </location>
</feature>
<keyword evidence="10" id="KW-1185">Reference proteome</keyword>
<dbReference type="Pfam" id="PF03845">
    <property type="entry name" value="Spore_permease"/>
    <property type="match status" value="1"/>
</dbReference>
<name>A0ABT8VFP3_9BACL</name>
<evidence type="ECO:0000256" key="4">
    <source>
        <dbReference type="ARBA" id="ARBA00022544"/>
    </source>
</evidence>
<sequence length="362" mass="40240">MVTTIAPVNQKISLLQGYMVILMAIGILNHVIIIPLLLTASKRDAWVSVLAVLAASPVWIACLSYILKNMNGTPIKTWMYRHFGKLPANGMLVFFTIYMFFMGTISLKDTITWTIASYLPQTPALALVLAGVGCNLLAALAGLRVIAIVTGILLPVVIVLGDFVMTANYKYKDYSLLFPVFEFGWEPVWKGALYAAGGLLELICILFYQEHLSKRPRFGTLMLVNVLLAGLILGPLMGAIAVFGPVEAANQRYPAYEQWRLVQLGHYISHLDFFSIYQWLSGTFVRVSLALFIMVDIWKPSKRLPWLILYGTLMIVAVVLPVSDARFLDSLGSVLFPSSVYAALGLTALFVAKIWISNRKRR</sequence>
<feature type="transmembrane region" description="Helical" evidence="8">
    <location>
        <begin position="45"/>
        <end position="67"/>
    </location>
</feature>
<dbReference type="PANTHER" id="PTHR34975:SF2">
    <property type="entry name" value="SPORE GERMINATION PROTEIN A2"/>
    <property type="match status" value="1"/>
</dbReference>
<evidence type="ECO:0000313" key="10">
    <source>
        <dbReference type="Proteomes" id="UP001168883"/>
    </source>
</evidence>
<feature type="transmembrane region" description="Helical" evidence="8">
    <location>
        <begin position="187"/>
        <end position="208"/>
    </location>
</feature>
<comment type="caution">
    <text evidence="9">The sequence shown here is derived from an EMBL/GenBank/DDBJ whole genome shotgun (WGS) entry which is preliminary data.</text>
</comment>
<feature type="transmembrane region" description="Helical" evidence="8">
    <location>
        <begin position="304"/>
        <end position="322"/>
    </location>
</feature>
<gene>
    <name evidence="9" type="ORF">Q3C12_22570</name>
</gene>
<comment type="subcellular location">
    <subcellularLocation>
        <location evidence="1">Membrane</location>
        <topology evidence="1">Multi-pass membrane protein</topology>
    </subcellularLocation>
</comment>
<keyword evidence="6 8" id="KW-1133">Transmembrane helix</keyword>
<dbReference type="RefSeq" id="WP_302880044.1">
    <property type="nucleotide sequence ID" value="NZ_JAUMKJ010000031.1"/>
</dbReference>
<feature type="transmembrane region" description="Helical" evidence="8">
    <location>
        <begin position="334"/>
        <end position="356"/>
    </location>
</feature>
<accession>A0ABT8VFP3</accession>
<evidence type="ECO:0000256" key="2">
    <source>
        <dbReference type="ARBA" id="ARBA00007998"/>
    </source>
</evidence>
<reference evidence="9" key="1">
    <citation type="submission" date="2023-07" db="EMBL/GenBank/DDBJ databases">
        <authorList>
            <person name="Aktuganov G."/>
            <person name="Boyko T."/>
            <person name="Delegan Y."/>
            <person name="Galimzianova N."/>
            <person name="Gilvanova E."/>
            <person name="Korobov V."/>
            <person name="Kuzmina L."/>
            <person name="Melentiev A."/>
            <person name="Milman P."/>
            <person name="Ryabova A."/>
            <person name="Stupak E."/>
            <person name="Yasakov T."/>
            <person name="Zharikova N."/>
            <person name="Zhurenko E."/>
        </authorList>
    </citation>
    <scope>NUCLEOTIDE SEQUENCE</scope>
    <source>
        <strain evidence="9">IB-739</strain>
    </source>
</reference>
<evidence type="ECO:0000256" key="7">
    <source>
        <dbReference type="ARBA" id="ARBA00023136"/>
    </source>
</evidence>
<keyword evidence="4" id="KW-0309">Germination</keyword>
<keyword evidence="7 8" id="KW-0472">Membrane</keyword>
<feature type="transmembrane region" description="Helical" evidence="8">
    <location>
        <begin position="20"/>
        <end position="39"/>
    </location>
</feature>
<feature type="transmembrane region" description="Helical" evidence="8">
    <location>
        <begin position="220"/>
        <end position="243"/>
    </location>
</feature>